<dbReference type="SUPFAM" id="SSF51120">
    <property type="entry name" value="beta-Roll"/>
    <property type="match status" value="2"/>
</dbReference>
<feature type="region of interest" description="Disordered" evidence="3">
    <location>
        <begin position="373"/>
        <end position="420"/>
    </location>
</feature>
<gene>
    <name evidence="4" type="ORF">KB874_10930</name>
</gene>
<dbReference type="InterPro" id="IPR001343">
    <property type="entry name" value="Hemolysn_Ca-bd"/>
</dbReference>
<dbReference type="Pfam" id="PF00353">
    <property type="entry name" value="HemolysinCabind"/>
    <property type="match status" value="3"/>
</dbReference>
<dbReference type="Proteomes" id="UP000681356">
    <property type="component" value="Unassembled WGS sequence"/>
</dbReference>
<dbReference type="InterPro" id="IPR011049">
    <property type="entry name" value="Serralysin-like_metalloprot_C"/>
</dbReference>
<comment type="subcellular location">
    <subcellularLocation>
        <location evidence="1">Secreted</location>
    </subcellularLocation>
</comment>
<comment type="caution">
    <text evidence="4">The sequence shown here is derived from an EMBL/GenBank/DDBJ whole genome shotgun (WGS) entry which is preliminary data.</text>
</comment>
<proteinExistence type="predicted"/>
<evidence type="ECO:0000256" key="3">
    <source>
        <dbReference type="SAM" id="MobiDB-lite"/>
    </source>
</evidence>
<accession>A0A8J8B8K8</accession>
<dbReference type="GO" id="GO:0005509">
    <property type="term" value="F:calcium ion binding"/>
    <property type="evidence" value="ECO:0007669"/>
    <property type="project" value="InterPro"/>
</dbReference>
<evidence type="ECO:0000256" key="2">
    <source>
        <dbReference type="ARBA" id="ARBA00022525"/>
    </source>
</evidence>
<name>A0A8J8B8K8_9RHOB</name>
<dbReference type="EMBL" id="JAGTUU010000004">
    <property type="protein sequence ID" value="MBS0124650.1"/>
    <property type="molecule type" value="Genomic_DNA"/>
</dbReference>
<dbReference type="Gene3D" id="2.150.10.10">
    <property type="entry name" value="Serralysin-like metalloprotease, C-terminal"/>
    <property type="match status" value="3"/>
</dbReference>
<organism evidence="4 5">
    <name type="scientific">Thetidibacter halocola</name>
    <dbReference type="NCBI Taxonomy" id="2827239"/>
    <lineage>
        <taxon>Bacteria</taxon>
        <taxon>Pseudomonadati</taxon>
        <taxon>Pseudomonadota</taxon>
        <taxon>Alphaproteobacteria</taxon>
        <taxon>Rhodobacterales</taxon>
        <taxon>Roseobacteraceae</taxon>
        <taxon>Thetidibacter</taxon>
    </lineage>
</organism>
<dbReference type="GO" id="GO:0005576">
    <property type="term" value="C:extracellular region"/>
    <property type="evidence" value="ECO:0007669"/>
    <property type="project" value="UniProtKB-SubCell"/>
</dbReference>
<dbReference type="PROSITE" id="PS00330">
    <property type="entry name" value="HEMOLYSIN_CALCIUM"/>
    <property type="match status" value="1"/>
</dbReference>
<keyword evidence="5" id="KW-1185">Reference proteome</keyword>
<sequence>MTTTFITSTLNVSGVAATLDGNDTLLVARTGQLLSSGDNAVEATGFANVIQVDGYVAAFGAAIRLGTLNGTDTVGAISVGSSGVVTSSDNAAIVLALNNGSVTNAGSISARNGVVSGFFETARADLTVSNSGTMAVRNHGVLMVADSVRVSNSGTIAASDSPGGASTILGAFGNTGVSIRGSNSFVSNSGSITSPNEESFGVGMLGDANRIINSGVIQTGSMGETHAAVLLSTTAIQSGRLDNMAGGTIAAPGLAVRGGLGAETVVNAGHILGTIRLAEGTDVVTNSGQIDGTVDLGAGDDRYDASGGGLVVGSVFGGLGFDFLRGSAADDSFFGEDDSDFLSGRGGDDTLNGGAGDDAIYGGAGEDIVEGGDGNDNVHGGADNDTVRGGNGDDALRGGGGDDLIEAGTGRDTLWGGDGDDTMTAGAGGGDTLFGGRGDDVLDTSNGAGWDRLEGGAGDDTMTSGGGNDVFVFRRGMGHDVITDFANNFDRLDISALGIASYAVLTGAGAISGDATQTVINFAALGIDGTITLDGFDRALMNAADFIF</sequence>
<evidence type="ECO:0008006" key="6">
    <source>
        <dbReference type="Google" id="ProtNLM"/>
    </source>
</evidence>
<dbReference type="PANTHER" id="PTHR38340">
    <property type="entry name" value="S-LAYER PROTEIN"/>
    <property type="match status" value="1"/>
</dbReference>
<feature type="compositionally biased region" description="Gly residues" evidence="3">
    <location>
        <begin position="389"/>
        <end position="402"/>
    </location>
</feature>
<evidence type="ECO:0000313" key="4">
    <source>
        <dbReference type="EMBL" id="MBS0124650.1"/>
    </source>
</evidence>
<dbReference type="PRINTS" id="PR00313">
    <property type="entry name" value="CABNDNGRPT"/>
</dbReference>
<protein>
    <recommendedName>
        <fullName evidence="6">Calcium-binding protein</fullName>
    </recommendedName>
</protein>
<evidence type="ECO:0000256" key="1">
    <source>
        <dbReference type="ARBA" id="ARBA00004613"/>
    </source>
</evidence>
<dbReference type="PANTHER" id="PTHR38340:SF1">
    <property type="entry name" value="S-LAYER PROTEIN"/>
    <property type="match status" value="1"/>
</dbReference>
<evidence type="ECO:0000313" key="5">
    <source>
        <dbReference type="Proteomes" id="UP000681356"/>
    </source>
</evidence>
<dbReference type="InterPro" id="IPR018511">
    <property type="entry name" value="Hemolysin-typ_Ca-bd_CS"/>
</dbReference>
<dbReference type="AlphaFoldDB" id="A0A8J8B8K8"/>
<reference evidence="4" key="1">
    <citation type="submission" date="2021-04" db="EMBL/GenBank/DDBJ databases">
        <authorList>
            <person name="Yoon J."/>
        </authorList>
    </citation>
    <scope>NUCLEOTIDE SEQUENCE</scope>
    <source>
        <strain evidence="4">KMU-90</strain>
    </source>
</reference>
<dbReference type="InterPro" id="IPR050557">
    <property type="entry name" value="RTX_toxin/Mannuronan_C5-epim"/>
</dbReference>
<keyword evidence="2" id="KW-0964">Secreted</keyword>
<dbReference type="RefSeq" id="WP_212536616.1">
    <property type="nucleotide sequence ID" value="NZ_JAGTUU010000004.1"/>
</dbReference>